<organism evidence="8 9">
    <name type="scientific">Gluconobacter morbifer G707</name>
    <dbReference type="NCBI Taxonomy" id="1088869"/>
    <lineage>
        <taxon>Bacteria</taxon>
        <taxon>Pseudomonadati</taxon>
        <taxon>Pseudomonadota</taxon>
        <taxon>Alphaproteobacteria</taxon>
        <taxon>Acetobacterales</taxon>
        <taxon>Acetobacteraceae</taxon>
        <taxon>Gluconobacter</taxon>
    </lineage>
</organism>
<feature type="transmembrane region" description="Helical" evidence="7">
    <location>
        <begin position="308"/>
        <end position="330"/>
    </location>
</feature>
<dbReference type="OrthoDB" id="9776710at2"/>
<gene>
    <name evidence="8" type="ORF">GMO_21100</name>
</gene>
<comment type="similarity">
    <text evidence="2">Belongs to the cytochrome ubiquinol oxidase subunit 2 family.</text>
</comment>
<dbReference type="eggNOG" id="COG1294">
    <property type="taxonomic scope" value="Bacteria"/>
</dbReference>
<feature type="transmembrane region" description="Helical" evidence="7">
    <location>
        <begin position="119"/>
        <end position="144"/>
    </location>
</feature>
<name>G6XKU4_9PROT</name>
<dbReference type="GO" id="GO:0009055">
    <property type="term" value="F:electron transfer activity"/>
    <property type="evidence" value="ECO:0007669"/>
    <property type="project" value="TreeGrafter"/>
</dbReference>
<proteinExistence type="inferred from homology"/>
<dbReference type="GO" id="GO:0016682">
    <property type="term" value="F:oxidoreductase activity, acting on diphenols and related substances as donors, oxygen as acceptor"/>
    <property type="evidence" value="ECO:0007669"/>
    <property type="project" value="TreeGrafter"/>
</dbReference>
<evidence type="ECO:0000256" key="7">
    <source>
        <dbReference type="SAM" id="Phobius"/>
    </source>
</evidence>
<reference evidence="8 9" key="1">
    <citation type="submission" date="2011-10" db="EMBL/GenBank/DDBJ databases">
        <title>Genome sequence of Gluconobacter morbifer G707, isolated from Drosophila gut.</title>
        <authorList>
            <person name="Lee W.-J."/>
            <person name="Kim E.-K."/>
        </authorList>
    </citation>
    <scope>NUCLEOTIDE SEQUENCE [LARGE SCALE GENOMIC DNA]</scope>
    <source>
        <strain evidence="8 9">G707</strain>
    </source>
</reference>
<evidence type="ECO:0000256" key="5">
    <source>
        <dbReference type="ARBA" id="ARBA00022989"/>
    </source>
</evidence>
<keyword evidence="4 7" id="KW-0812">Transmembrane</keyword>
<feature type="transmembrane region" description="Helical" evidence="7">
    <location>
        <begin position="266"/>
        <end position="288"/>
    </location>
</feature>
<dbReference type="AlphaFoldDB" id="G6XKU4"/>
<feature type="transmembrane region" description="Helical" evidence="7">
    <location>
        <begin position="86"/>
        <end position="107"/>
    </location>
</feature>
<dbReference type="InterPro" id="IPR003317">
    <property type="entry name" value="Cyt-d_oxidase_su2"/>
</dbReference>
<accession>G6XKU4</accession>
<evidence type="ECO:0000256" key="2">
    <source>
        <dbReference type="ARBA" id="ARBA00007543"/>
    </source>
</evidence>
<dbReference type="PANTHER" id="PTHR43141:SF4">
    <property type="entry name" value="CYTOCHROME BD2 SUBUNIT II"/>
    <property type="match status" value="1"/>
</dbReference>
<keyword evidence="9" id="KW-1185">Reference proteome</keyword>
<comment type="subcellular location">
    <subcellularLocation>
        <location evidence="1">Cell membrane</location>
        <topology evidence="1">Multi-pass membrane protein</topology>
    </subcellularLocation>
</comment>
<dbReference type="NCBIfam" id="TIGR00203">
    <property type="entry name" value="cydB"/>
    <property type="match status" value="1"/>
</dbReference>
<evidence type="ECO:0000256" key="6">
    <source>
        <dbReference type="ARBA" id="ARBA00023136"/>
    </source>
</evidence>
<evidence type="ECO:0000313" key="8">
    <source>
        <dbReference type="EMBL" id="EHH67657.1"/>
    </source>
</evidence>
<keyword evidence="6 7" id="KW-0472">Membrane</keyword>
<dbReference type="GO" id="GO:0019646">
    <property type="term" value="P:aerobic electron transport chain"/>
    <property type="evidence" value="ECO:0007669"/>
    <property type="project" value="TreeGrafter"/>
</dbReference>
<dbReference type="Pfam" id="PF02322">
    <property type="entry name" value="Cyt_bd_oxida_II"/>
    <property type="match status" value="1"/>
</dbReference>
<feature type="transmembrane region" description="Helical" evidence="7">
    <location>
        <begin position="164"/>
        <end position="186"/>
    </location>
</feature>
<feature type="transmembrane region" description="Helical" evidence="7">
    <location>
        <begin position="229"/>
        <end position="254"/>
    </location>
</feature>
<comment type="caution">
    <text evidence="8">The sequence shown here is derived from an EMBL/GenBank/DDBJ whole genome shotgun (WGS) entry which is preliminary data.</text>
</comment>
<evidence type="ECO:0000256" key="4">
    <source>
        <dbReference type="ARBA" id="ARBA00022692"/>
    </source>
</evidence>
<dbReference type="PIRSF" id="PIRSF000267">
    <property type="entry name" value="Cyt_oxidse_sub2"/>
    <property type="match status" value="1"/>
</dbReference>
<dbReference type="RefSeq" id="WP_008852257.1">
    <property type="nucleotide sequence ID" value="NZ_AGQV01000007.1"/>
</dbReference>
<protein>
    <submittedName>
        <fullName evidence="8">Cytochrome d ubiquinol oxidase subunit II</fullName>
    </submittedName>
</protein>
<evidence type="ECO:0000313" key="9">
    <source>
        <dbReference type="Proteomes" id="UP000004949"/>
    </source>
</evidence>
<feature type="transmembrane region" description="Helical" evidence="7">
    <location>
        <begin position="198"/>
        <end position="217"/>
    </location>
</feature>
<dbReference type="STRING" id="1088869.GMO_21100"/>
<evidence type="ECO:0000256" key="3">
    <source>
        <dbReference type="ARBA" id="ARBA00022475"/>
    </source>
</evidence>
<dbReference type="PANTHER" id="PTHR43141">
    <property type="entry name" value="CYTOCHROME BD2 SUBUNIT II"/>
    <property type="match status" value="1"/>
</dbReference>
<dbReference type="GO" id="GO:0070069">
    <property type="term" value="C:cytochrome complex"/>
    <property type="evidence" value="ECO:0007669"/>
    <property type="project" value="TreeGrafter"/>
</dbReference>
<keyword evidence="3" id="KW-1003">Cell membrane</keyword>
<dbReference type="EMBL" id="AGQV01000007">
    <property type="protein sequence ID" value="EHH67657.1"/>
    <property type="molecule type" value="Genomic_DNA"/>
</dbReference>
<sequence>MTDTADFWLPVVWALLSAAAIFLYVCLDGFDLGIGVLFLREQDHGHRNLMVNTVAPVWDGNETWMIFGGAALYGVFPVAYGTILPALYLPVLFMLLALILRGVSFEFRFKMNSPRSQNFWDFAFCGGSFVAAFMQGVILGTLIQGIKVENNTFIGSSLDWMTPFALFCGLAVVIGYALLGATWLIWRCTGELQETMRRNAALLGCLMLATIVIISLWTPQLHATYMQHWLAWPQIALVAPVPLAVVVMSILLGIGIRFRNFHLLPFVATLGLFFLCFSGLGINIWPYIVPPSITIWQASSPPDSQTFLLFGTMFLLPLILSYTAYSYYVFRGKVSTDQNYH</sequence>
<dbReference type="Proteomes" id="UP000004949">
    <property type="component" value="Unassembled WGS sequence"/>
</dbReference>
<feature type="transmembrane region" description="Helical" evidence="7">
    <location>
        <begin position="12"/>
        <end position="39"/>
    </location>
</feature>
<dbReference type="GO" id="GO:0005886">
    <property type="term" value="C:plasma membrane"/>
    <property type="evidence" value="ECO:0007669"/>
    <property type="project" value="UniProtKB-SubCell"/>
</dbReference>
<dbReference type="PATRIC" id="fig|1088869.3.peg.2104"/>
<evidence type="ECO:0000256" key="1">
    <source>
        <dbReference type="ARBA" id="ARBA00004651"/>
    </source>
</evidence>
<keyword evidence="5 7" id="KW-1133">Transmembrane helix</keyword>